<dbReference type="CDD" id="cd14727">
    <property type="entry name" value="ChanN-like"/>
    <property type="match status" value="1"/>
</dbReference>
<proteinExistence type="predicted"/>
<dbReference type="Proteomes" id="UP000597338">
    <property type="component" value="Unassembled WGS sequence"/>
</dbReference>
<dbReference type="RefSeq" id="WP_188752440.1">
    <property type="nucleotide sequence ID" value="NZ_BMIK01000012.1"/>
</dbReference>
<dbReference type="Gene3D" id="3.40.50.11550">
    <property type="match status" value="1"/>
</dbReference>
<evidence type="ECO:0000313" key="3">
    <source>
        <dbReference type="EMBL" id="GGC37321.1"/>
    </source>
</evidence>
<dbReference type="Pfam" id="PF04187">
    <property type="entry name" value="Cofac_haem_bdg"/>
    <property type="match status" value="1"/>
</dbReference>
<dbReference type="InterPro" id="IPR007314">
    <property type="entry name" value="Cofac_haem-bd_dom"/>
</dbReference>
<keyword evidence="4" id="KW-1185">Reference proteome</keyword>
<dbReference type="SUPFAM" id="SSF159501">
    <property type="entry name" value="EreA/ChaN-like"/>
    <property type="match status" value="1"/>
</dbReference>
<comment type="caution">
    <text evidence="3">The sequence shown here is derived from an EMBL/GenBank/DDBJ whole genome shotgun (WGS) entry which is preliminary data.</text>
</comment>
<dbReference type="EMBL" id="BMIK01000012">
    <property type="protein sequence ID" value="GGC37321.1"/>
    <property type="molecule type" value="Genomic_DNA"/>
</dbReference>
<evidence type="ECO:0000313" key="4">
    <source>
        <dbReference type="Proteomes" id="UP000597338"/>
    </source>
</evidence>
<feature type="chain" id="PRO_5047359472" description="Haem-binding uptake Tiki superfamily ChaN domain-containing protein" evidence="1">
    <location>
        <begin position="20"/>
        <end position="292"/>
    </location>
</feature>
<evidence type="ECO:0000259" key="2">
    <source>
        <dbReference type="Pfam" id="PF04187"/>
    </source>
</evidence>
<sequence>MTKWMFCCLIGLLPSAALAFQLDSALYRIYDTRAQREITLQQLTDALQNTDVVFFGEEHNDSVAHVLEYELLKAMDERYEGIALSMEMFVSDDQLVLDEYLSNIVTERNLSKDAVLWNNYTDYRPMVEYAKTHHLPVLAANAPSRYTNRVTREGLESLQALDKSARSLLAPLPIDTLTGAYFDKFAGLMGGHEGMGNLKIYQSQNLWDATMAYRISKLAKKKSVKKILHLNGRFHSDEQLGTIAQLHNYARRMTVSNISCFPHDSFPDPDWAAFSHLAHFVILTRPDIAKTF</sequence>
<organism evidence="3 4">
    <name type="scientific">Parapedobacter defluvii</name>
    <dbReference type="NCBI Taxonomy" id="2045106"/>
    <lineage>
        <taxon>Bacteria</taxon>
        <taxon>Pseudomonadati</taxon>
        <taxon>Bacteroidota</taxon>
        <taxon>Sphingobacteriia</taxon>
        <taxon>Sphingobacteriales</taxon>
        <taxon>Sphingobacteriaceae</taxon>
        <taxon>Parapedobacter</taxon>
    </lineage>
</organism>
<feature type="domain" description="Haem-binding uptake Tiki superfamily ChaN" evidence="2">
    <location>
        <begin position="44"/>
        <end position="246"/>
    </location>
</feature>
<name>A0ABQ1MA30_9SPHI</name>
<evidence type="ECO:0000256" key="1">
    <source>
        <dbReference type="SAM" id="SignalP"/>
    </source>
</evidence>
<reference evidence="4" key="1">
    <citation type="journal article" date="2019" name="Int. J. Syst. Evol. Microbiol.">
        <title>The Global Catalogue of Microorganisms (GCM) 10K type strain sequencing project: providing services to taxonomists for standard genome sequencing and annotation.</title>
        <authorList>
            <consortium name="The Broad Institute Genomics Platform"/>
            <consortium name="The Broad Institute Genome Sequencing Center for Infectious Disease"/>
            <person name="Wu L."/>
            <person name="Ma J."/>
        </authorList>
    </citation>
    <scope>NUCLEOTIDE SEQUENCE [LARGE SCALE GENOMIC DNA]</scope>
    <source>
        <strain evidence="4">CGMCC 1.15342</strain>
    </source>
</reference>
<accession>A0ABQ1MA30</accession>
<feature type="signal peptide" evidence="1">
    <location>
        <begin position="1"/>
        <end position="19"/>
    </location>
</feature>
<protein>
    <recommendedName>
        <fullName evidence="2">Haem-binding uptake Tiki superfamily ChaN domain-containing protein</fullName>
    </recommendedName>
</protein>
<gene>
    <name evidence="3" type="ORF">GCM10011386_31780</name>
</gene>
<keyword evidence="1" id="KW-0732">Signal</keyword>